<accession>A0A0F4HDE8</accession>
<dbReference type="AlphaFoldDB" id="A0A0F4HDE8"/>
<dbReference type="GO" id="GO:0032264">
    <property type="term" value="P:IMP salvage"/>
    <property type="evidence" value="ECO:0007669"/>
    <property type="project" value="UniProtKB-UniPathway"/>
</dbReference>
<dbReference type="GO" id="GO:0004422">
    <property type="term" value="F:hypoxanthine phosphoribosyltransferase activity"/>
    <property type="evidence" value="ECO:0007669"/>
    <property type="project" value="InterPro"/>
</dbReference>
<dbReference type="GO" id="GO:0005829">
    <property type="term" value="C:cytosol"/>
    <property type="evidence" value="ECO:0007669"/>
    <property type="project" value="TreeGrafter"/>
</dbReference>
<sequence>MNNDIERILFDEEQIQTRVAELAAQITNDYQGKRPVIVSVLTGAVLFTVDLIKKIDLYAEMDFVDVSSYYGGTASSGTVKLLHDLKHSIAGKDVIIVEDIVDTGRTLKFLMELLEGRGATSIKVCTFFDKPAGREVEVATDYVGFDVPHEFLVGYGLDYENYYRNLPYVGVLKPEVYQKNDD</sequence>
<evidence type="ECO:0000256" key="12">
    <source>
        <dbReference type="ARBA" id="ARBA00022741"/>
    </source>
</evidence>
<keyword evidence="8 16" id="KW-0328">Glycosyltransferase</keyword>
<reference evidence="18 23" key="1">
    <citation type="submission" date="2016-09" db="EMBL/GenBank/DDBJ databases">
        <title>Genome Sequence of the Lactobacillus fermentum strain NCC2970 (CNCM I-5068).</title>
        <authorList>
            <person name="Barretto C."/>
            <person name="Ngom-Bru C."/>
            <person name="Genevaz A."/>
            <person name="Fournier C."/>
            <person name="Moine D."/>
            <person name="Kassam M."/>
            <person name="Iltis A."/>
            <person name="Sagory-Zalkind P."/>
            <person name="Faucherand G."/>
            <person name="Descombes P."/>
            <person name="Duboux S."/>
        </authorList>
    </citation>
    <scope>NUCLEOTIDE SEQUENCE [LARGE SCALE GENOMIC DNA]</scope>
    <source>
        <strain evidence="18 23">NCC2970</strain>
    </source>
</reference>
<dbReference type="Proteomes" id="UP000466799">
    <property type="component" value="Unassembled WGS sequence"/>
</dbReference>
<name>A0A0F4HDE8_LIMFE</name>
<evidence type="ECO:0000313" key="23">
    <source>
        <dbReference type="Proteomes" id="UP000094714"/>
    </source>
</evidence>
<dbReference type="GO" id="GO:0052657">
    <property type="term" value="F:guanine phosphoribosyltransferase activity"/>
    <property type="evidence" value="ECO:0007669"/>
    <property type="project" value="UniProtKB-ARBA"/>
</dbReference>
<reference evidence="22 27" key="5">
    <citation type="submission" date="2020-04" db="EMBL/GenBank/DDBJ databases">
        <title>Novel strain L. Fermentum HFD1 producer antibacterial peptides.</title>
        <authorList>
            <person name="Ozhegov G.D."/>
            <person name="Pavlova A.S."/>
            <person name="Zhuravleva D.E."/>
            <person name="Gogoleva N.V."/>
            <person name="Shagimardanova E.I."/>
            <person name="Markelova M.I."/>
            <person name="Yarullina D.R."/>
            <person name="Kayumov A.R."/>
        </authorList>
    </citation>
    <scope>NUCLEOTIDE SEQUENCE [LARGE SCALE GENOMIC DNA]</scope>
    <source>
        <strain evidence="22 27">HFD1</strain>
    </source>
</reference>
<evidence type="ECO:0000256" key="6">
    <source>
        <dbReference type="ARBA" id="ARBA00008391"/>
    </source>
</evidence>
<keyword evidence="12 16" id="KW-0547">Nucleotide-binding</keyword>
<comment type="function">
    <text evidence="2">Purine salvage pathway enzyme that catalyzes the transfer of the ribosyl-5-phosphate group from 5-phospho-alpha-D-ribose 1-diphosphate (PRPP) to the N9 position of the 6-oxopurines hypoxanthine and guanine to form the corresponding ribonucleotides IMP (inosine 5'-monophosphate) and GMP (guanosine 5'-monophosphate), with the release of PPi.</text>
</comment>
<dbReference type="Pfam" id="PF00156">
    <property type="entry name" value="Pribosyltran"/>
    <property type="match status" value="1"/>
</dbReference>
<evidence type="ECO:0000313" key="18">
    <source>
        <dbReference type="EMBL" id="AOR74563.1"/>
    </source>
</evidence>
<organism evidence="18 23">
    <name type="scientific">Limosilactobacillus fermentum</name>
    <name type="common">Lactobacillus fermentum</name>
    <dbReference type="NCBI Taxonomy" id="1613"/>
    <lineage>
        <taxon>Bacteria</taxon>
        <taxon>Bacillati</taxon>
        <taxon>Bacillota</taxon>
        <taxon>Bacilli</taxon>
        <taxon>Lactobacillales</taxon>
        <taxon>Lactobacillaceae</taxon>
        <taxon>Limosilactobacillus</taxon>
    </lineage>
</organism>
<reference evidence="20 26" key="4">
    <citation type="submission" date="2019-10" db="EMBL/GenBank/DDBJ databases">
        <title>Genome Sequencing and assembly of Lactobacillus fermentum I2, a lactic acid bacteria.</title>
        <authorList>
            <person name="Lopes L.S."/>
            <person name="Persinoti G.F."/>
            <person name="Riano-Pachon D.M."/>
            <person name="Labate C.A."/>
        </authorList>
    </citation>
    <scope>NUCLEOTIDE SEQUENCE [LARGE SCALE GENOMIC DNA]</scope>
    <source>
        <strain evidence="20 26">I2</strain>
    </source>
</reference>
<dbReference type="GO" id="GO:0046100">
    <property type="term" value="P:hypoxanthine metabolic process"/>
    <property type="evidence" value="ECO:0007669"/>
    <property type="project" value="TreeGrafter"/>
</dbReference>
<evidence type="ECO:0000313" key="24">
    <source>
        <dbReference type="Proteomes" id="UP000185427"/>
    </source>
</evidence>
<dbReference type="GO" id="GO:0000287">
    <property type="term" value="F:magnesium ion binding"/>
    <property type="evidence" value="ECO:0007669"/>
    <property type="project" value="TreeGrafter"/>
</dbReference>
<keyword evidence="11 16" id="KW-0660">Purine salvage</keyword>
<evidence type="ECO:0000313" key="25">
    <source>
        <dbReference type="Proteomes" id="UP000236514"/>
    </source>
</evidence>
<dbReference type="Proteomes" id="UP000185427">
    <property type="component" value="Chromosome"/>
</dbReference>
<evidence type="ECO:0000256" key="5">
    <source>
        <dbReference type="ARBA" id="ARBA00004676"/>
    </source>
</evidence>
<dbReference type="InterPro" id="IPR050408">
    <property type="entry name" value="HGPRT"/>
</dbReference>
<gene>
    <name evidence="20" type="primary">hpt</name>
    <name evidence="19" type="ORF">BUW47_04030</name>
    <name evidence="21" type="ORF">C1Y38_09545</name>
    <name evidence="20" type="ORF">GC247_07230</name>
    <name evidence="22" type="ORF">HCY95_00272</name>
    <name evidence="18" type="ORF">LACFE_CDS1109</name>
</gene>
<dbReference type="Proteomes" id="UP000503169">
    <property type="component" value="Chromosome"/>
</dbReference>
<evidence type="ECO:0000256" key="13">
    <source>
        <dbReference type="ARBA" id="ARBA00022842"/>
    </source>
</evidence>
<dbReference type="InterPro" id="IPR000836">
    <property type="entry name" value="PRTase_dom"/>
</dbReference>
<dbReference type="EMBL" id="CP019030">
    <property type="protein sequence ID" value="APU45653.1"/>
    <property type="molecule type" value="Genomic_DNA"/>
</dbReference>
<dbReference type="Proteomes" id="UP000094714">
    <property type="component" value="Chromosome"/>
</dbReference>
<evidence type="ECO:0000256" key="2">
    <source>
        <dbReference type="ARBA" id="ARBA00002049"/>
    </source>
</evidence>
<dbReference type="EMBL" id="CP050919">
    <property type="protein sequence ID" value="QIX57872.1"/>
    <property type="molecule type" value="Genomic_DNA"/>
</dbReference>
<evidence type="ECO:0000256" key="3">
    <source>
        <dbReference type="ARBA" id="ARBA00004496"/>
    </source>
</evidence>
<comment type="pathway">
    <text evidence="4 16">Purine metabolism; IMP biosynthesis via salvage pathway; IMP from hypoxanthine: step 1/1.</text>
</comment>
<evidence type="ECO:0000256" key="16">
    <source>
        <dbReference type="RuleBase" id="RU364099"/>
    </source>
</evidence>
<feature type="domain" description="Phosphoribosyltransferase" evidence="17">
    <location>
        <begin position="11"/>
        <end position="159"/>
    </location>
</feature>
<comment type="catalytic activity">
    <reaction evidence="15">
        <text>IMP + diphosphate = hypoxanthine + 5-phospho-alpha-D-ribose 1-diphosphate</text>
        <dbReference type="Rhea" id="RHEA:17973"/>
        <dbReference type="ChEBI" id="CHEBI:17368"/>
        <dbReference type="ChEBI" id="CHEBI:33019"/>
        <dbReference type="ChEBI" id="CHEBI:58017"/>
        <dbReference type="ChEBI" id="CHEBI:58053"/>
        <dbReference type="EC" id="2.4.2.8"/>
    </reaction>
    <physiologicalReaction direction="right-to-left" evidence="15">
        <dbReference type="Rhea" id="RHEA:17975"/>
    </physiologicalReaction>
</comment>
<keyword evidence="9 16" id="KW-0808">Transferase</keyword>
<dbReference type="RefSeq" id="WP_003684053.1">
    <property type="nucleotide sequence ID" value="NZ_AP024320.1"/>
</dbReference>
<evidence type="ECO:0000256" key="9">
    <source>
        <dbReference type="ARBA" id="ARBA00022679"/>
    </source>
</evidence>
<dbReference type="NCBIfam" id="TIGR01203">
    <property type="entry name" value="HGPRTase"/>
    <property type="match status" value="1"/>
</dbReference>
<comment type="catalytic activity">
    <reaction evidence="14">
        <text>GMP + diphosphate = guanine + 5-phospho-alpha-D-ribose 1-diphosphate</text>
        <dbReference type="Rhea" id="RHEA:25424"/>
        <dbReference type="ChEBI" id="CHEBI:16235"/>
        <dbReference type="ChEBI" id="CHEBI:33019"/>
        <dbReference type="ChEBI" id="CHEBI:58017"/>
        <dbReference type="ChEBI" id="CHEBI:58115"/>
        <dbReference type="EC" id="2.4.2.8"/>
    </reaction>
    <physiologicalReaction direction="right-to-left" evidence="14">
        <dbReference type="Rhea" id="RHEA:25426"/>
    </physiologicalReaction>
</comment>
<proteinExistence type="inferred from homology"/>
<comment type="pathway">
    <text evidence="5">Purine metabolism; GMP biosynthesis via salvage pathway; GMP from guanine: step 1/1.</text>
</comment>
<dbReference type="OrthoDB" id="9802824at2"/>
<evidence type="ECO:0000313" key="26">
    <source>
        <dbReference type="Proteomes" id="UP000466799"/>
    </source>
</evidence>
<evidence type="ECO:0000256" key="15">
    <source>
        <dbReference type="ARBA" id="ARBA00049402"/>
    </source>
</evidence>
<evidence type="ECO:0000313" key="19">
    <source>
        <dbReference type="EMBL" id="APU45653.1"/>
    </source>
</evidence>
<comment type="subcellular location">
    <subcellularLocation>
        <location evidence="3 16">Cytoplasm</location>
    </subcellularLocation>
</comment>
<dbReference type="EC" id="2.4.2.8" evidence="16"/>
<evidence type="ECO:0000313" key="20">
    <source>
        <dbReference type="EMBL" id="MPQ35667.1"/>
    </source>
</evidence>
<evidence type="ECO:0000256" key="4">
    <source>
        <dbReference type="ARBA" id="ARBA00004669"/>
    </source>
</evidence>
<evidence type="ECO:0000259" key="17">
    <source>
        <dbReference type="Pfam" id="PF00156"/>
    </source>
</evidence>
<dbReference type="EMBL" id="POTQ01000026">
    <property type="protein sequence ID" value="PNV57212.1"/>
    <property type="molecule type" value="Genomic_DNA"/>
</dbReference>
<evidence type="ECO:0000256" key="8">
    <source>
        <dbReference type="ARBA" id="ARBA00022676"/>
    </source>
</evidence>
<evidence type="ECO:0000313" key="21">
    <source>
        <dbReference type="EMBL" id="PNV57212.1"/>
    </source>
</evidence>
<evidence type="ECO:0000256" key="14">
    <source>
        <dbReference type="ARBA" id="ARBA00048811"/>
    </source>
</evidence>
<dbReference type="CDD" id="cd06223">
    <property type="entry name" value="PRTases_typeI"/>
    <property type="match status" value="1"/>
</dbReference>
<dbReference type="UniPathway" id="UPA00909">
    <property type="reaction ID" value="UER00887"/>
</dbReference>
<dbReference type="EMBL" id="CP017151">
    <property type="protein sequence ID" value="AOR74563.1"/>
    <property type="molecule type" value="Genomic_DNA"/>
</dbReference>
<dbReference type="GeneID" id="83715465"/>
<dbReference type="EMBL" id="WHJL01000086">
    <property type="protein sequence ID" value="MPQ35667.1"/>
    <property type="molecule type" value="Genomic_DNA"/>
</dbReference>
<evidence type="ECO:0000313" key="27">
    <source>
        <dbReference type="Proteomes" id="UP000503169"/>
    </source>
</evidence>
<dbReference type="InterPro" id="IPR005904">
    <property type="entry name" value="Hxn_phspho_trans"/>
</dbReference>
<dbReference type="Gene3D" id="3.40.50.2020">
    <property type="match status" value="1"/>
</dbReference>
<protein>
    <recommendedName>
        <fullName evidence="16">Hypoxanthine phosphoribosyltransferase</fullName>
        <ecNumber evidence="16">2.4.2.8</ecNumber>
    </recommendedName>
</protein>
<evidence type="ECO:0000256" key="1">
    <source>
        <dbReference type="ARBA" id="ARBA00001946"/>
    </source>
</evidence>
<reference evidence="19 24" key="2">
    <citation type="submission" date="2016-12" db="EMBL/GenBank/DDBJ databases">
        <title>Complete Genome Sequence of Lactobacillus fermentum Strain SNUV175, a Probiotic for Treatment of Bacterial Vaginosis.</title>
        <authorList>
            <person name="Lee S."/>
            <person name="You H.J."/>
            <person name="Kwon B."/>
            <person name="Ko G."/>
        </authorList>
    </citation>
    <scope>NUCLEOTIDE SEQUENCE [LARGE SCALE GENOMIC DNA]</scope>
    <source>
        <strain evidence="19 24">SNUV175</strain>
    </source>
</reference>
<keyword evidence="10 16" id="KW-0479">Metal-binding</keyword>
<evidence type="ECO:0000256" key="7">
    <source>
        <dbReference type="ARBA" id="ARBA00022490"/>
    </source>
</evidence>
<dbReference type="GO" id="GO:0032263">
    <property type="term" value="P:GMP salvage"/>
    <property type="evidence" value="ECO:0007669"/>
    <property type="project" value="UniProtKB-UniPathway"/>
</dbReference>
<dbReference type="FunFam" id="3.40.50.2020:FF:000006">
    <property type="entry name" value="Hypoxanthine phosphoribosyltransferase"/>
    <property type="match status" value="1"/>
</dbReference>
<dbReference type="GO" id="GO:0000166">
    <property type="term" value="F:nucleotide binding"/>
    <property type="evidence" value="ECO:0007669"/>
    <property type="project" value="UniProtKB-KW"/>
</dbReference>
<dbReference type="GO" id="GO:0006166">
    <property type="term" value="P:purine ribonucleoside salvage"/>
    <property type="evidence" value="ECO:0007669"/>
    <property type="project" value="UniProtKB-KW"/>
</dbReference>
<keyword evidence="13 16" id="KW-0460">Magnesium</keyword>
<evidence type="ECO:0000256" key="11">
    <source>
        <dbReference type="ARBA" id="ARBA00022726"/>
    </source>
</evidence>
<keyword evidence="7 16" id="KW-0963">Cytoplasm</keyword>
<comment type="cofactor">
    <cofactor evidence="1 16">
        <name>Mg(2+)</name>
        <dbReference type="ChEBI" id="CHEBI:18420"/>
    </cofactor>
</comment>
<dbReference type="PANTHER" id="PTHR43340">
    <property type="entry name" value="HYPOXANTHINE-GUANINE PHOSPHORIBOSYLTRANSFERASE"/>
    <property type="match status" value="1"/>
</dbReference>
<comment type="similarity">
    <text evidence="6 16">Belongs to the purine/pyrimidine phosphoribosyltransferase family.</text>
</comment>
<evidence type="ECO:0000256" key="10">
    <source>
        <dbReference type="ARBA" id="ARBA00022723"/>
    </source>
</evidence>
<reference evidence="21 25" key="3">
    <citation type="submission" date="2018-01" db="EMBL/GenBank/DDBJ databases">
        <title>Draft genome sequence of the feruloyl esterase-producing strain Lactobacillus fermentum CRL 1446, isolated from artisanal goat milk cheese.</title>
        <authorList>
            <person name="Abeijon Mukdsi M.C."/>
            <person name="Saavedra L."/>
            <person name="Gauffin Cano M.P."/>
            <person name="Hebert E.M."/>
            <person name="Medina R.B."/>
        </authorList>
    </citation>
    <scope>NUCLEOTIDE SEQUENCE [LARGE SCALE GENOMIC DNA]</scope>
    <source>
        <strain evidence="21 25">CRL 1446</strain>
    </source>
</reference>
<evidence type="ECO:0000313" key="22">
    <source>
        <dbReference type="EMBL" id="QIX57872.1"/>
    </source>
</evidence>
<dbReference type="GO" id="GO:0006178">
    <property type="term" value="P:guanine salvage"/>
    <property type="evidence" value="ECO:0007669"/>
    <property type="project" value="TreeGrafter"/>
</dbReference>
<dbReference type="PATRIC" id="fig|1613.112.peg.1166"/>
<dbReference type="PANTHER" id="PTHR43340:SF1">
    <property type="entry name" value="HYPOXANTHINE PHOSPHORIBOSYLTRANSFERASE"/>
    <property type="match status" value="1"/>
</dbReference>
<dbReference type="UniPathway" id="UPA00591">
    <property type="reaction ID" value="UER00648"/>
</dbReference>
<dbReference type="SUPFAM" id="SSF53271">
    <property type="entry name" value="PRTase-like"/>
    <property type="match status" value="1"/>
</dbReference>
<dbReference type="InterPro" id="IPR029057">
    <property type="entry name" value="PRTase-like"/>
</dbReference>
<dbReference type="Proteomes" id="UP000236514">
    <property type="component" value="Unassembled WGS sequence"/>
</dbReference>